<dbReference type="PANTHER" id="PTHR46113:SF1">
    <property type="entry name" value="PEPTIDASE M17 LEUCYL AMINOPEPTIDASE N-TERMINAL DOMAIN-CONTAINING PROTEIN"/>
    <property type="match status" value="1"/>
</dbReference>
<dbReference type="AlphaFoldDB" id="A0AAD8ASF2"/>
<reference evidence="2" key="2">
    <citation type="submission" date="2023-04" db="EMBL/GenBank/DDBJ databases">
        <authorList>
            <person name="Bu L."/>
            <person name="Lu L."/>
            <person name="Laidemitt M.R."/>
            <person name="Zhang S.M."/>
            <person name="Mutuku M."/>
            <person name="Mkoji G."/>
            <person name="Steinauer M."/>
            <person name="Loker E.S."/>
        </authorList>
    </citation>
    <scope>NUCLEOTIDE SEQUENCE</scope>
    <source>
        <strain evidence="2">KasaAsao</strain>
        <tissue evidence="2">Whole Snail</tissue>
    </source>
</reference>
<sequence length="550" mass="63199">RGTSSLGRAAIPTVLKKHAIEKLEKIHDKWLKLKKNKTRLSETQQKNEACYIEQLDTLFNIAFVNALDKNSPNPLQQTRIEEDRAFLADQRGCRKMFMTSEDKEMAAQQEQVHDKQQKQLLRKENEEKRQQQTMEGESGENETESCESSNQFEVLDEYEPSSSSTKKRTNKMEIGCHTVLFTKHVTSALDRNQTSDREALRLMIPIAAVLGHDPSSLTVSRSTIQRARKKARCEQAAAIKLDNFSKLELTSSTDDFRENTVSFLTNFVDLKSQVRDDYEELIELTMIILGDPPKTIHWRAPGPVHHARWMAKLIYAIKIYLFRHQKEIFSLTAKEESQLKRFVQFGALLYTKSWIQAPCAAKAPGGDLLLWKNLQQYQSIDHDISIAAQKILQNHMWYLSDETVSLALFSDEVSPIEKQKIITGFGIEPSKRHVRGYPSLLQIEDVSLGHFSTRRSQNLLTKLQIGHSFLVLPPEQWNDNTDYKKGKQRINDLRVVNDTAERGVKLFEDYNRLLTKNEKEKQFILQVVEANRKVIPAQTTKKSVICAVSV</sequence>
<comment type="caution">
    <text evidence="2">The sequence shown here is derived from an EMBL/GenBank/DDBJ whole genome shotgun (WGS) entry which is preliminary data.</text>
</comment>
<accession>A0AAD8ASF2</accession>
<reference evidence="2" key="1">
    <citation type="journal article" date="2023" name="PLoS Negl. Trop. Dis.">
        <title>A genome sequence for Biomphalaria pfeifferi, the major vector snail for the human-infecting parasite Schistosoma mansoni.</title>
        <authorList>
            <person name="Bu L."/>
            <person name="Lu L."/>
            <person name="Laidemitt M.R."/>
            <person name="Zhang S.M."/>
            <person name="Mutuku M."/>
            <person name="Mkoji G."/>
            <person name="Steinauer M."/>
            <person name="Loker E.S."/>
        </authorList>
    </citation>
    <scope>NUCLEOTIDE SEQUENCE</scope>
    <source>
        <strain evidence="2">KasaAsao</strain>
    </source>
</reference>
<evidence type="ECO:0000256" key="1">
    <source>
        <dbReference type="SAM" id="MobiDB-lite"/>
    </source>
</evidence>
<dbReference type="PANTHER" id="PTHR46113">
    <property type="entry name" value="SNAC DOMAIN-CONTAINING PROTEIN"/>
    <property type="match status" value="1"/>
</dbReference>
<feature type="region of interest" description="Disordered" evidence="1">
    <location>
        <begin position="101"/>
        <end position="170"/>
    </location>
</feature>
<gene>
    <name evidence="2" type="ORF">Bpfe_030496</name>
</gene>
<feature type="non-terminal residue" evidence="2">
    <location>
        <position position="1"/>
    </location>
</feature>
<name>A0AAD8ASF2_BIOPF</name>
<proteinExistence type="predicted"/>
<organism evidence="2 3">
    <name type="scientific">Biomphalaria pfeifferi</name>
    <name type="common">Bloodfluke planorb</name>
    <name type="synonym">Freshwater snail</name>
    <dbReference type="NCBI Taxonomy" id="112525"/>
    <lineage>
        <taxon>Eukaryota</taxon>
        <taxon>Metazoa</taxon>
        <taxon>Spiralia</taxon>
        <taxon>Lophotrochozoa</taxon>
        <taxon>Mollusca</taxon>
        <taxon>Gastropoda</taxon>
        <taxon>Heterobranchia</taxon>
        <taxon>Euthyneura</taxon>
        <taxon>Panpulmonata</taxon>
        <taxon>Hygrophila</taxon>
        <taxon>Lymnaeoidea</taxon>
        <taxon>Planorbidae</taxon>
        <taxon>Biomphalaria</taxon>
    </lineage>
</organism>
<evidence type="ECO:0000313" key="2">
    <source>
        <dbReference type="EMBL" id="KAK0040080.1"/>
    </source>
</evidence>
<feature type="compositionally biased region" description="Basic and acidic residues" evidence="1">
    <location>
        <begin position="101"/>
        <end position="130"/>
    </location>
</feature>
<protein>
    <submittedName>
        <fullName evidence="2">Uncharacterized protein</fullName>
    </submittedName>
</protein>
<dbReference type="EMBL" id="JASAOG010000355">
    <property type="protein sequence ID" value="KAK0040080.1"/>
    <property type="molecule type" value="Genomic_DNA"/>
</dbReference>
<keyword evidence="3" id="KW-1185">Reference proteome</keyword>
<dbReference type="Proteomes" id="UP001233172">
    <property type="component" value="Unassembled WGS sequence"/>
</dbReference>
<evidence type="ECO:0000313" key="3">
    <source>
        <dbReference type="Proteomes" id="UP001233172"/>
    </source>
</evidence>